<dbReference type="Proteomes" id="UP000722485">
    <property type="component" value="Unassembled WGS sequence"/>
</dbReference>
<comment type="caution">
    <text evidence="2">The sequence shown here is derived from an EMBL/GenBank/DDBJ whole genome shotgun (WGS) entry which is preliminary data.</text>
</comment>
<proteinExistence type="predicted"/>
<name>A0A9P5HG59_9HYPO</name>
<keyword evidence="1" id="KW-1133">Transmembrane helix</keyword>
<feature type="transmembrane region" description="Helical" evidence="1">
    <location>
        <begin position="164"/>
        <end position="192"/>
    </location>
</feature>
<feature type="transmembrane region" description="Helical" evidence="1">
    <location>
        <begin position="106"/>
        <end position="130"/>
    </location>
</feature>
<sequence>MSHIDPSKPRSIQIRAVSSRLSSNARAGWLIVRKTIRTGYSPWDVGDSLAKDLLEAPPAEQSATIQRFIDIKQRELEIVMVSAIASLVGSLMSWGWFPVPPYTTKIALLCALIHSLLATAIATQQFLLVGRIAVSRQRDRVLLSVVLGSDPDLYERSQLRPRRLFSFAWQSPTVLLGSSIMFLLVGIAIHVYDAAHSAGLRA</sequence>
<dbReference type="AlphaFoldDB" id="A0A9P5HG59"/>
<evidence type="ECO:0000256" key="1">
    <source>
        <dbReference type="SAM" id="Phobius"/>
    </source>
</evidence>
<dbReference type="EMBL" id="JAANBB010000072">
    <property type="protein sequence ID" value="KAF7551732.1"/>
    <property type="molecule type" value="Genomic_DNA"/>
</dbReference>
<keyword evidence="3" id="KW-1185">Reference proteome</keyword>
<evidence type="ECO:0000313" key="2">
    <source>
        <dbReference type="EMBL" id="KAF7551732.1"/>
    </source>
</evidence>
<evidence type="ECO:0000313" key="3">
    <source>
        <dbReference type="Proteomes" id="UP000722485"/>
    </source>
</evidence>
<protein>
    <submittedName>
        <fullName evidence="2">Uncharacterized protein</fullName>
    </submittedName>
</protein>
<accession>A0A9P5HG59</accession>
<keyword evidence="1" id="KW-0812">Transmembrane</keyword>
<reference evidence="2" key="1">
    <citation type="submission" date="2020-03" db="EMBL/GenBank/DDBJ databases">
        <title>Draft Genome Sequence of Cylindrodendrum hubeiense.</title>
        <authorList>
            <person name="Buettner E."/>
            <person name="Kellner H."/>
        </authorList>
    </citation>
    <scope>NUCLEOTIDE SEQUENCE</scope>
    <source>
        <strain evidence="2">IHI 201604</strain>
    </source>
</reference>
<organism evidence="2 3">
    <name type="scientific">Cylindrodendrum hubeiense</name>
    <dbReference type="NCBI Taxonomy" id="595255"/>
    <lineage>
        <taxon>Eukaryota</taxon>
        <taxon>Fungi</taxon>
        <taxon>Dikarya</taxon>
        <taxon>Ascomycota</taxon>
        <taxon>Pezizomycotina</taxon>
        <taxon>Sordariomycetes</taxon>
        <taxon>Hypocreomycetidae</taxon>
        <taxon>Hypocreales</taxon>
        <taxon>Nectriaceae</taxon>
        <taxon>Cylindrodendrum</taxon>
    </lineage>
</organism>
<gene>
    <name evidence="2" type="ORF">G7Z17_g4792</name>
</gene>
<feature type="transmembrane region" description="Helical" evidence="1">
    <location>
        <begin position="76"/>
        <end position="94"/>
    </location>
</feature>
<keyword evidence="1" id="KW-0472">Membrane</keyword>
<dbReference type="OrthoDB" id="5409246at2759"/>